<dbReference type="AlphaFoldDB" id="A0A6N9PX56"/>
<dbReference type="NCBIfam" id="NF047356">
    <property type="entry name" value="RNA_bind_RnpM"/>
    <property type="match status" value="1"/>
</dbReference>
<dbReference type="PANTHER" id="PTHR34215">
    <property type="entry name" value="BLL0784 PROTEIN"/>
    <property type="match status" value="1"/>
</dbReference>
<dbReference type="SUPFAM" id="SSF64376">
    <property type="entry name" value="YlxR-like"/>
    <property type="match status" value="1"/>
</dbReference>
<feature type="domain" description="YlxR" evidence="1">
    <location>
        <begin position="9"/>
        <end position="82"/>
    </location>
</feature>
<reference evidence="2 3" key="1">
    <citation type="submission" date="2019-01" db="EMBL/GenBank/DDBJ databases">
        <title>Chengkuizengella sp. nov., isolated from deep-sea sediment of East Pacific Ocean.</title>
        <authorList>
            <person name="Yang J."/>
            <person name="Lai Q."/>
            <person name="Shao Z."/>
        </authorList>
    </citation>
    <scope>NUCLEOTIDE SEQUENCE [LARGE SCALE GENOMIC DNA]</scope>
    <source>
        <strain evidence="2 3">YPA3-1-1</strain>
    </source>
</reference>
<dbReference type="InterPro" id="IPR037465">
    <property type="entry name" value="YlxR"/>
</dbReference>
<evidence type="ECO:0000259" key="1">
    <source>
        <dbReference type="Pfam" id="PF04296"/>
    </source>
</evidence>
<name>A0A6N9PX56_9BACL</name>
<evidence type="ECO:0000313" key="3">
    <source>
        <dbReference type="Proteomes" id="UP000448943"/>
    </source>
</evidence>
<dbReference type="EMBL" id="SIJB01000001">
    <property type="protein sequence ID" value="NBI27402.1"/>
    <property type="molecule type" value="Genomic_DNA"/>
</dbReference>
<comment type="caution">
    <text evidence="2">The sequence shown here is derived from an EMBL/GenBank/DDBJ whole genome shotgun (WGS) entry which is preliminary data.</text>
</comment>
<dbReference type="Gene3D" id="3.30.1230.10">
    <property type="entry name" value="YlxR-like"/>
    <property type="match status" value="1"/>
</dbReference>
<evidence type="ECO:0000313" key="2">
    <source>
        <dbReference type="EMBL" id="NBI27402.1"/>
    </source>
</evidence>
<accession>A0A6N9PX56</accession>
<dbReference type="InterPro" id="IPR035931">
    <property type="entry name" value="YlxR-like_sf"/>
</dbReference>
<dbReference type="PANTHER" id="PTHR34215:SF1">
    <property type="entry name" value="YLXR DOMAIN-CONTAINING PROTEIN"/>
    <property type="match status" value="1"/>
</dbReference>
<dbReference type="Proteomes" id="UP000448943">
    <property type="component" value="Unassembled WGS sequence"/>
</dbReference>
<keyword evidence="3" id="KW-1185">Reference proteome</keyword>
<gene>
    <name evidence="2" type="ORF">ERL59_00270</name>
</gene>
<sequence length="93" mass="10820">MRNRKIPMRKCVACQEMKTKKELVRIVRSPENEVIIDKTGKKSGRGAYLCKTINCSQLAMKNKALDRALKHQVDQEIYEQLELNFTKLEEHDG</sequence>
<proteinExistence type="predicted"/>
<dbReference type="CDD" id="cd00279">
    <property type="entry name" value="YlxR"/>
    <property type="match status" value="1"/>
</dbReference>
<dbReference type="Pfam" id="PF04296">
    <property type="entry name" value="YlxR"/>
    <property type="match status" value="1"/>
</dbReference>
<dbReference type="OrthoDB" id="9813251at2"/>
<dbReference type="InterPro" id="IPR007393">
    <property type="entry name" value="YlxR_dom"/>
</dbReference>
<protein>
    <submittedName>
        <fullName evidence="2">YlxR family protein</fullName>
    </submittedName>
</protein>
<organism evidence="2 3">
    <name type="scientific">Chengkuizengella marina</name>
    <dbReference type="NCBI Taxonomy" id="2507566"/>
    <lineage>
        <taxon>Bacteria</taxon>
        <taxon>Bacillati</taxon>
        <taxon>Bacillota</taxon>
        <taxon>Bacilli</taxon>
        <taxon>Bacillales</taxon>
        <taxon>Paenibacillaceae</taxon>
        <taxon>Chengkuizengella</taxon>
    </lineage>
</organism>
<dbReference type="RefSeq" id="WP_160643299.1">
    <property type="nucleotide sequence ID" value="NZ_SIJB01000001.1"/>
</dbReference>